<dbReference type="PROSITE" id="PS00653">
    <property type="entry name" value="GLYCOSYL_HYDROL_F1_2"/>
    <property type="match status" value="1"/>
</dbReference>
<evidence type="ECO:0000313" key="9">
    <source>
        <dbReference type="Proteomes" id="UP000801492"/>
    </source>
</evidence>
<dbReference type="PANTHER" id="PTHR10353">
    <property type="entry name" value="GLYCOSYL HYDROLASE"/>
    <property type="match status" value="1"/>
</dbReference>
<dbReference type="OrthoDB" id="65569at2759"/>
<keyword evidence="3" id="KW-0378">Hydrolase</keyword>
<evidence type="ECO:0008006" key="10">
    <source>
        <dbReference type="Google" id="ProtNLM"/>
    </source>
</evidence>
<feature type="signal peptide" evidence="7">
    <location>
        <begin position="1"/>
        <end position="16"/>
    </location>
</feature>
<dbReference type="GO" id="GO:0008422">
    <property type="term" value="F:beta-glucosidase activity"/>
    <property type="evidence" value="ECO:0007669"/>
    <property type="project" value="TreeGrafter"/>
</dbReference>
<protein>
    <recommendedName>
        <fullName evidence="10">Beta-glucosidase</fullName>
    </recommendedName>
</protein>
<evidence type="ECO:0000256" key="6">
    <source>
        <dbReference type="RuleBase" id="RU003690"/>
    </source>
</evidence>
<keyword evidence="5" id="KW-0326">Glycosidase</keyword>
<keyword evidence="4" id="KW-0325">Glycoprotein</keyword>
<evidence type="ECO:0000256" key="5">
    <source>
        <dbReference type="ARBA" id="ARBA00023295"/>
    </source>
</evidence>
<name>A0A8K0D313_IGNLU</name>
<organism evidence="8 9">
    <name type="scientific">Ignelater luminosus</name>
    <name type="common">Cucubano</name>
    <name type="synonym">Pyrophorus luminosus</name>
    <dbReference type="NCBI Taxonomy" id="2038154"/>
    <lineage>
        <taxon>Eukaryota</taxon>
        <taxon>Metazoa</taxon>
        <taxon>Ecdysozoa</taxon>
        <taxon>Arthropoda</taxon>
        <taxon>Hexapoda</taxon>
        <taxon>Insecta</taxon>
        <taxon>Pterygota</taxon>
        <taxon>Neoptera</taxon>
        <taxon>Endopterygota</taxon>
        <taxon>Coleoptera</taxon>
        <taxon>Polyphaga</taxon>
        <taxon>Elateriformia</taxon>
        <taxon>Elateroidea</taxon>
        <taxon>Elateridae</taxon>
        <taxon>Agrypninae</taxon>
        <taxon>Pyrophorini</taxon>
        <taxon>Ignelater</taxon>
    </lineage>
</organism>
<gene>
    <name evidence="8" type="ORF">ILUMI_07698</name>
</gene>
<dbReference type="InterPro" id="IPR033132">
    <property type="entry name" value="GH_1_N_CS"/>
</dbReference>
<dbReference type="PANTHER" id="PTHR10353:SF36">
    <property type="entry name" value="LP05116P"/>
    <property type="match status" value="1"/>
</dbReference>
<reference evidence="8" key="1">
    <citation type="submission" date="2019-08" db="EMBL/GenBank/DDBJ databases">
        <title>The genome of the North American firefly Photinus pyralis.</title>
        <authorList>
            <consortium name="Photinus pyralis genome working group"/>
            <person name="Fallon T.R."/>
            <person name="Sander Lower S.E."/>
            <person name="Weng J.-K."/>
        </authorList>
    </citation>
    <scope>NUCLEOTIDE SEQUENCE</scope>
    <source>
        <strain evidence="8">TRF0915ILg1</strain>
        <tissue evidence="8">Whole body</tissue>
    </source>
</reference>
<evidence type="ECO:0000256" key="4">
    <source>
        <dbReference type="ARBA" id="ARBA00023180"/>
    </source>
</evidence>
<accession>A0A8K0D313</accession>
<evidence type="ECO:0000256" key="3">
    <source>
        <dbReference type="ARBA" id="ARBA00022801"/>
    </source>
</evidence>
<keyword evidence="9" id="KW-1185">Reference proteome</keyword>
<dbReference type="SUPFAM" id="SSF51445">
    <property type="entry name" value="(Trans)glycosidases"/>
    <property type="match status" value="1"/>
</dbReference>
<comment type="similarity">
    <text evidence="1 6">Belongs to the glycosyl hydrolase 1 family.</text>
</comment>
<evidence type="ECO:0000256" key="1">
    <source>
        <dbReference type="ARBA" id="ARBA00010838"/>
    </source>
</evidence>
<dbReference type="Gene3D" id="3.20.20.80">
    <property type="entry name" value="Glycosidases"/>
    <property type="match status" value="1"/>
</dbReference>
<dbReference type="InterPro" id="IPR017853">
    <property type="entry name" value="GH"/>
</dbReference>
<dbReference type="PRINTS" id="PR00131">
    <property type="entry name" value="GLHYDRLASE1"/>
</dbReference>
<dbReference type="Pfam" id="PF00232">
    <property type="entry name" value="Glyco_hydro_1"/>
    <property type="match status" value="1"/>
</dbReference>
<evidence type="ECO:0000313" key="8">
    <source>
        <dbReference type="EMBL" id="KAF2898478.1"/>
    </source>
</evidence>
<sequence length="497" mass="57261">METITCLFLLIVVSLGFEINNNVSQKRFPDGFIFGTASSSYQTEGAWNLDGKGENIWDRFTHDHPEKIADGSNGDIAADSYHKLDEDIRLLKNLGVDFYRFSLSWARILPNGFPNKINQAGIDYYNELIDKLLENNIMPMITMYHWELPQKLHLLGGFTNPLIADWFEAYAKIVFQHFGDRVKFWSTFNEPRIMCSFGYGLGTFAPGIESSGVGDYLCAHNLLKAHARVYHMYKKQFKYQKGKIGIVIDCHWSEPATQSDSDIKAAERMTQFSCGWITNPIFTKKGDYPKVMKDFVKARSLAEGYNTSRLPEFTKDEIKYIRKSSDYLGLNHYMTFMVADKPADPIGDPSQEKDIQVATWQDPSWPPGTVYPFRSTPWGFRKVLKWLKDNCGDVDIYVTENGFPDAFSFEDKGRISYLLGYLSNLLESIYIDKVKVKAYTAWSFMDYFEWYSGYTVGFGLHYVNYTDPNRTRIPRASARIYTDIIKNRKLPSSLTYL</sequence>
<comment type="caution">
    <text evidence="8">The sequence shown here is derived from an EMBL/GenBank/DDBJ whole genome shotgun (WGS) entry which is preliminary data.</text>
</comment>
<keyword evidence="7" id="KW-0732">Signal</keyword>
<evidence type="ECO:0000256" key="2">
    <source>
        <dbReference type="ARBA" id="ARBA00011738"/>
    </source>
</evidence>
<dbReference type="GO" id="GO:0005975">
    <property type="term" value="P:carbohydrate metabolic process"/>
    <property type="evidence" value="ECO:0007669"/>
    <property type="project" value="InterPro"/>
</dbReference>
<evidence type="ECO:0000256" key="7">
    <source>
        <dbReference type="SAM" id="SignalP"/>
    </source>
</evidence>
<comment type="subunit">
    <text evidence="2">Homodimer.</text>
</comment>
<dbReference type="InterPro" id="IPR001360">
    <property type="entry name" value="Glyco_hydro_1"/>
</dbReference>
<dbReference type="Proteomes" id="UP000801492">
    <property type="component" value="Unassembled WGS sequence"/>
</dbReference>
<dbReference type="AlphaFoldDB" id="A0A8K0D313"/>
<dbReference type="FunFam" id="3.20.20.80:FF:000013">
    <property type="entry name" value="lactase-phlorizin hydrolase"/>
    <property type="match status" value="1"/>
</dbReference>
<feature type="chain" id="PRO_5035445948" description="Beta-glucosidase" evidence="7">
    <location>
        <begin position="17"/>
        <end position="497"/>
    </location>
</feature>
<dbReference type="EMBL" id="VTPC01003468">
    <property type="protein sequence ID" value="KAF2898478.1"/>
    <property type="molecule type" value="Genomic_DNA"/>
</dbReference>
<proteinExistence type="inferred from homology"/>